<dbReference type="SUPFAM" id="SSF63520">
    <property type="entry name" value="PTS-regulatory domain, PRD"/>
    <property type="match status" value="2"/>
</dbReference>
<evidence type="ECO:0000313" key="3">
    <source>
        <dbReference type="EMBL" id="QWB30012.1"/>
    </source>
</evidence>
<dbReference type="PANTHER" id="PTHR30185">
    <property type="entry name" value="CRYPTIC BETA-GLUCOSIDE BGL OPERON ANTITERMINATOR"/>
    <property type="match status" value="1"/>
</dbReference>
<sequence length="335" mass="38125">MHENKKKRTLLLNPSCDQTESSGSVVAFVGSQSAGVRFIIEEKTGKEDVRLIIHKILNNNAVVVKENGQERIVMGPGIAFGKKKKDPIQATKIEKMFIPSFENAEQFKEILTTTPLEIIDLSERIISHAEGELQTPFHDYIHVSLTDHLAHAVRLAREQLVVHNRLAEEIRLLYGPEYAIGEWAVLEIERALQVTLPKEEAANIALHLYNARQTHPNMATALQTVTLLNELREQIEVFFGQTIETSSMTYYRFFTHMKLVLARIEQGETLHDMDDVILSAVKTRYAEAYACASQMGNWLTVELDTRVPESEIGYMALHIERIRPDLERSSTYENL</sequence>
<dbReference type="Pfam" id="PF00874">
    <property type="entry name" value="PRD"/>
    <property type="match status" value="2"/>
</dbReference>
<dbReference type="Proteomes" id="UP000679498">
    <property type="component" value="Chromosome"/>
</dbReference>
<protein>
    <submittedName>
        <fullName evidence="3">PRD domain-containing protein</fullName>
    </submittedName>
</protein>
<dbReference type="PANTHER" id="PTHR30185:SF15">
    <property type="entry name" value="CRYPTIC BETA-GLUCOSIDE BGL OPERON ANTITERMINATOR"/>
    <property type="match status" value="1"/>
</dbReference>
<dbReference type="InterPro" id="IPR004341">
    <property type="entry name" value="CAT_RNA-bd_dom"/>
</dbReference>
<proteinExistence type="predicted"/>
<dbReference type="PROSITE" id="PS51372">
    <property type="entry name" value="PRD_2"/>
    <property type="match status" value="2"/>
</dbReference>
<dbReference type="SMART" id="SM01061">
    <property type="entry name" value="CAT_RBD"/>
    <property type="match status" value="1"/>
</dbReference>
<dbReference type="Pfam" id="PF03123">
    <property type="entry name" value="CAT_RBD"/>
    <property type="match status" value="1"/>
</dbReference>
<evidence type="ECO:0000313" key="4">
    <source>
        <dbReference type="Proteomes" id="UP000679498"/>
    </source>
</evidence>
<dbReference type="InterPro" id="IPR036650">
    <property type="entry name" value="CAT_RNA-bd_dom_sf"/>
</dbReference>
<evidence type="ECO:0000256" key="1">
    <source>
        <dbReference type="ARBA" id="ARBA00022737"/>
    </source>
</evidence>
<dbReference type="InterPro" id="IPR050661">
    <property type="entry name" value="BglG_antiterminators"/>
</dbReference>
<dbReference type="InterPro" id="IPR011608">
    <property type="entry name" value="PRD"/>
</dbReference>
<name>A0ABX8GA30_EXIAC</name>
<dbReference type="SUPFAM" id="SSF50151">
    <property type="entry name" value="SacY-like RNA-binding domain"/>
    <property type="match status" value="1"/>
</dbReference>
<gene>
    <name evidence="3" type="ORF">KKI46_15760</name>
</gene>
<feature type="domain" description="PRD" evidence="2">
    <location>
        <begin position="219"/>
        <end position="329"/>
    </location>
</feature>
<organism evidence="3 4">
    <name type="scientific">Exiguobacterium acetylicum</name>
    <name type="common">Brevibacterium acetylicum</name>
    <dbReference type="NCBI Taxonomy" id="41170"/>
    <lineage>
        <taxon>Bacteria</taxon>
        <taxon>Bacillati</taxon>
        <taxon>Bacillota</taxon>
        <taxon>Bacilli</taxon>
        <taxon>Bacillales</taxon>
        <taxon>Bacillales Family XII. Incertae Sedis</taxon>
        <taxon>Exiguobacterium</taxon>
    </lineage>
</organism>
<dbReference type="Gene3D" id="2.30.24.10">
    <property type="entry name" value="CAT RNA-binding domain"/>
    <property type="match status" value="1"/>
</dbReference>
<dbReference type="EMBL" id="CP075897">
    <property type="protein sequence ID" value="QWB30012.1"/>
    <property type="molecule type" value="Genomic_DNA"/>
</dbReference>
<dbReference type="Gene3D" id="1.10.1790.10">
    <property type="entry name" value="PRD domain"/>
    <property type="match status" value="2"/>
</dbReference>
<feature type="domain" description="PRD" evidence="2">
    <location>
        <begin position="113"/>
        <end position="218"/>
    </location>
</feature>
<evidence type="ECO:0000259" key="2">
    <source>
        <dbReference type="PROSITE" id="PS51372"/>
    </source>
</evidence>
<dbReference type="InterPro" id="IPR036634">
    <property type="entry name" value="PRD_sf"/>
</dbReference>
<reference evidence="3 4" key="1">
    <citation type="submission" date="2021-05" db="EMBL/GenBank/DDBJ databases">
        <title>Biocontrol using Exiguobacterium acetylicum SI17 against litchi downy blight caused by Peronophythora litchii.</title>
        <authorList>
            <person name="Zheng L."/>
        </authorList>
    </citation>
    <scope>NUCLEOTIDE SEQUENCE [LARGE SCALE GENOMIC DNA]</scope>
    <source>
        <strain evidence="3 4">SI17</strain>
    </source>
</reference>
<keyword evidence="1" id="KW-0677">Repeat</keyword>
<keyword evidence="4" id="KW-1185">Reference proteome</keyword>
<accession>A0ABX8GA30</accession>